<feature type="compositionally biased region" description="Basic and acidic residues" evidence="8">
    <location>
        <begin position="19"/>
        <end position="112"/>
    </location>
</feature>
<evidence type="ECO:0000256" key="2">
    <source>
        <dbReference type="ARBA" id="ARBA00022596"/>
    </source>
</evidence>
<evidence type="ECO:0000256" key="8">
    <source>
        <dbReference type="SAM" id="MobiDB-lite"/>
    </source>
</evidence>
<evidence type="ECO:0000256" key="3">
    <source>
        <dbReference type="ARBA" id="ARBA00022723"/>
    </source>
</evidence>
<keyword evidence="3" id="KW-0479">Metal-binding</keyword>
<accession>A0ABW6NZR6</accession>
<evidence type="ECO:0000256" key="5">
    <source>
        <dbReference type="ARBA" id="ARBA00022801"/>
    </source>
</evidence>
<name>A0ABW6NZR6_9NOCA</name>
<sequence length="343" mass="37147">MCATCGCGGDDTQTVITGPHEHDHPHDHDHDHGDTHDHRHVDAHDHRHVDAHDHGHGDAHDHSDGHAHSHGNGHDHGDGHAHDHEDAHHPHGHAHDHGDAHPHDHSHPHEHGGPPTETVTLEQKVLAKNDQLAQENRRWLAERDILALNLTSSPGAGKTTLLERTIRECPGMPIAVIEGDQETLLDARRIESTGCPVVQINTGAGCHLDAQMTRGALESLHPARESVVLIENVGNLVCPALFDLGERAKVVIVSVTEGTDKPLKYPHMFAAAGLVLINKIDLLPYVDFDLATCTRYVRTINSGVTVLPVSATSGEGLGDWYGWLAGQRSSVAAAPIEVHLPRD</sequence>
<keyword evidence="4" id="KW-0547">Nucleotide-binding</keyword>
<dbReference type="InterPro" id="IPR004392">
    <property type="entry name" value="Hyd_mat_HypB"/>
</dbReference>
<dbReference type="SUPFAM" id="SSF52540">
    <property type="entry name" value="P-loop containing nucleoside triphosphate hydrolases"/>
    <property type="match status" value="1"/>
</dbReference>
<keyword evidence="5" id="KW-0378">Hydrolase</keyword>
<dbReference type="InterPro" id="IPR027417">
    <property type="entry name" value="P-loop_NTPase"/>
</dbReference>
<evidence type="ECO:0000259" key="9">
    <source>
        <dbReference type="Pfam" id="PF02492"/>
    </source>
</evidence>
<evidence type="ECO:0000256" key="6">
    <source>
        <dbReference type="ARBA" id="ARBA00022833"/>
    </source>
</evidence>
<keyword evidence="11" id="KW-1185">Reference proteome</keyword>
<reference evidence="10 11" key="1">
    <citation type="submission" date="2024-10" db="EMBL/GenBank/DDBJ databases">
        <title>The Natural Products Discovery Center: Release of the First 8490 Sequenced Strains for Exploring Actinobacteria Biosynthetic Diversity.</title>
        <authorList>
            <person name="Kalkreuter E."/>
            <person name="Kautsar S.A."/>
            <person name="Yang D."/>
            <person name="Bader C.D."/>
            <person name="Teijaro C.N."/>
            <person name="Fluegel L."/>
            <person name="Davis C.M."/>
            <person name="Simpson J.R."/>
            <person name="Lauterbach L."/>
            <person name="Steele A.D."/>
            <person name="Gui C."/>
            <person name="Meng S."/>
            <person name="Li G."/>
            <person name="Viehrig K."/>
            <person name="Ye F."/>
            <person name="Su P."/>
            <person name="Kiefer A.F."/>
            <person name="Nichols A."/>
            <person name="Cepeda A.J."/>
            <person name="Yan W."/>
            <person name="Fan B."/>
            <person name="Jiang Y."/>
            <person name="Adhikari A."/>
            <person name="Zheng C.-J."/>
            <person name="Schuster L."/>
            <person name="Cowan T.M."/>
            <person name="Smanski M.J."/>
            <person name="Chevrette M.G."/>
            <person name="De Carvalho L.P.S."/>
            <person name="Shen B."/>
        </authorList>
    </citation>
    <scope>NUCLEOTIDE SEQUENCE [LARGE SCALE GENOMIC DNA]</scope>
    <source>
        <strain evidence="10 11">NPDC004119</strain>
    </source>
</reference>
<proteinExistence type="inferred from homology"/>
<organism evidence="10 11">
    <name type="scientific">Nocardia aobensis</name>
    <dbReference type="NCBI Taxonomy" id="257277"/>
    <lineage>
        <taxon>Bacteria</taxon>
        <taxon>Bacillati</taxon>
        <taxon>Actinomycetota</taxon>
        <taxon>Actinomycetes</taxon>
        <taxon>Mycobacteriales</taxon>
        <taxon>Nocardiaceae</taxon>
        <taxon>Nocardia</taxon>
    </lineage>
</organism>
<dbReference type="EMBL" id="JBIAMT010000002">
    <property type="protein sequence ID" value="MFF0496657.1"/>
    <property type="molecule type" value="Genomic_DNA"/>
</dbReference>
<feature type="region of interest" description="Disordered" evidence="8">
    <location>
        <begin position="16"/>
        <end position="117"/>
    </location>
</feature>
<evidence type="ECO:0000313" key="11">
    <source>
        <dbReference type="Proteomes" id="UP001601442"/>
    </source>
</evidence>
<feature type="domain" description="CobW/HypB/UreG nucleotide-binding" evidence="9">
    <location>
        <begin position="148"/>
        <end position="307"/>
    </location>
</feature>
<evidence type="ECO:0000256" key="7">
    <source>
        <dbReference type="ARBA" id="ARBA00023134"/>
    </source>
</evidence>
<comment type="similarity">
    <text evidence="1">Belongs to the SIMIBI class G3E GTPase family. HypB/HupM subfamily.</text>
</comment>
<keyword evidence="7" id="KW-0342">GTP-binding</keyword>
<evidence type="ECO:0000256" key="4">
    <source>
        <dbReference type="ARBA" id="ARBA00022741"/>
    </source>
</evidence>
<keyword evidence="6" id="KW-0862">Zinc</keyword>
<dbReference type="Proteomes" id="UP001601442">
    <property type="component" value="Unassembled WGS sequence"/>
</dbReference>
<evidence type="ECO:0000313" key="10">
    <source>
        <dbReference type="EMBL" id="MFF0496657.1"/>
    </source>
</evidence>
<dbReference type="PANTHER" id="PTHR30134:SF2">
    <property type="entry name" value="HYDROGENASE MATURATION FACTOR HYPB"/>
    <property type="match status" value="1"/>
</dbReference>
<dbReference type="Gene3D" id="3.40.50.300">
    <property type="entry name" value="P-loop containing nucleotide triphosphate hydrolases"/>
    <property type="match status" value="1"/>
</dbReference>
<dbReference type="PANTHER" id="PTHR30134">
    <property type="entry name" value="HYDROGENASE PROTEIN ASSEMBLY PROTEIN, NICKEL CHAPERONE"/>
    <property type="match status" value="1"/>
</dbReference>
<dbReference type="CDD" id="cd05390">
    <property type="entry name" value="HypB"/>
    <property type="match status" value="1"/>
</dbReference>
<dbReference type="NCBIfam" id="TIGR00073">
    <property type="entry name" value="hypB"/>
    <property type="match status" value="1"/>
</dbReference>
<evidence type="ECO:0000256" key="1">
    <source>
        <dbReference type="ARBA" id="ARBA00006211"/>
    </source>
</evidence>
<protein>
    <submittedName>
        <fullName evidence="10">Hydrogenase nickel incorporation protein HypB</fullName>
    </submittedName>
</protein>
<keyword evidence="2" id="KW-0533">Nickel</keyword>
<dbReference type="RefSeq" id="WP_387392311.1">
    <property type="nucleotide sequence ID" value="NZ_JBIAMT010000002.1"/>
</dbReference>
<comment type="caution">
    <text evidence="10">The sequence shown here is derived from an EMBL/GenBank/DDBJ whole genome shotgun (WGS) entry which is preliminary data.</text>
</comment>
<gene>
    <name evidence="10" type="primary">hypB</name>
    <name evidence="10" type="ORF">ACFYU5_09660</name>
</gene>
<dbReference type="Pfam" id="PF02492">
    <property type="entry name" value="cobW"/>
    <property type="match status" value="1"/>
</dbReference>
<dbReference type="InterPro" id="IPR003495">
    <property type="entry name" value="CobW/HypB/UreG_nucleotide-bd"/>
</dbReference>